<dbReference type="Proteomes" id="UP000199300">
    <property type="component" value="Unassembled WGS sequence"/>
</dbReference>
<organism evidence="4 5">
    <name type="scientific">Amphibacillus marinus</name>
    <dbReference type="NCBI Taxonomy" id="872970"/>
    <lineage>
        <taxon>Bacteria</taxon>
        <taxon>Bacillati</taxon>
        <taxon>Bacillota</taxon>
        <taxon>Bacilli</taxon>
        <taxon>Bacillales</taxon>
        <taxon>Bacillaceae</taxon>
        <taxon>Amphibacillus</taxon>
    </lineage>
</organism>
<evidence type="ECO:0000256" key="2">
    <source>
        <dbReference type="ARBA" id="ARBA00023136"/>
    </source>
</evidence>
<dbReference type="PANTHER" id="PTHR46825:SF11">
    <property type="entry name" value="PENICILLIN-BINDING PROTEIN 4"/>
    <property type="match status" value="1"/>
</dbReference>
<comment type="subcellular location">
    <subcellularLocation>
        <location evidence="1">Membrane</location>
    </subcellularLocation>
</comment>
<dbReference type="InterPro" id="IPR001466">
    <property type="entry name" value="Beta-lactam-related"/>
</dbReference>
<accession>A0A1H8LF27</accession>
<dbReference type="Pfam" id="PF00144">
    <property type="entry name" value="Beta-lactamase"/>
    <property type="match status" value="1"/>
</dbReference>
<dbReference type="AlphaFoldDB" id="A0A1H8LF27"/>
<dbReference type="InterPro" id="IPR012338">
    <property type="entry name" value="Beta-lactam/transpept-like"/>
</dbReference>
<dbReference type="PANTHER" id="PTHR46825">
    <property type="entry name" value="D-ALANYL-D-ALANINE-CARBOXYPEPTIDASE/ENDOPEPTIDASE AMPH"/>
    <property type="match status" value="1"/>
</dbReference>
<dbReference type="OrthoDB" id="9803467at2"/>
<reference evidence="4 5" key="1">
    <citation type="submission" date="2016-10" db="EMBL/GenBank/DDBJ databases">
        <authorList>
            <person name="de Groot N.N."/>
        </authorList>
    </citation>
    <scope>NUCLEOTIDE SEQUENCE [LARGE SCALE GENOMIC DNA]</scope>
    <source>
        <strain evidence="4 5">CGMCC 1.10434</strain>
    </source>
</reference>
<dbReference type="GO" id="GO:0016020">
    <property type="term" value="C:membrane"/>
    <property type="evidence" value="ECO:0007669"/>
    <property type="project" value="UniProtKB-SubCell"/>
</dbReference>
<protein>
    <submittedName>
        <fullName evidence="4">CubicO group peptidase, beta-lactamase class C family</fullName>
    </submittedName>
</protein>
<keyword evidence="2" id="KW-0472">Membrane</keyword>
<dbReference type="Gene3D" id="3.40.710.10">
    <property type="entry name" value="DD-peptidase/beta-lactamase superfamily"/>
    <property type="match status" value="1"/>
</dbReference>
<dbReference type="SUPFAM" id="SSF56601">
    <property type="entry name" value="beta-lactamase/transpeptidase-like"/>
    <property type="match status" value="1"/>
</dbReference>
<name>A0A1H8LF27_9BACI</name>
<sequence length="340" mass="38185">MSDMLKQSIEAVAKQIQFSGNVSVESPTERLALSFGYANRSEQIVNQMTTRFGIASGCKLITAIAVCQLVERGLLTFDTPLPATIAKQLSKVDQVVTVHQLLTHTSGVPDYFDEDKMADFEELWVDTPMYRLRQPVDFLPFIYDQAMPFTPGERFQYNNMVYILLGLIIEQVTGLNFKAYVQQYIFEPLGMEQAGYFAFDQLPSNTAYGYIENPDQTFRTNIYALPVMGGADGGAYLSTADMNKLWLGLINEQLLTPAMTSLLLTAHVHAYDLTYYGYGIWINQHENADVIKYHVMGYDPGVSFHSSYYPARATRVVVCSNESLGATEVNTTIEKYLAVH</sequence>
<evidence type="ECO:0000313" key="4">
    <source>
        <dbReference type="EMBL" id="SEO03659.1"/>
    </source>
</evidence>
<proteinExistence type="predicted"/>
<dbReference type="STRING" id="872970.SAMN04488134_103182"/>
<gene>
    <name evidence="4" type="ORF">SAMN04488134_103182</name>
</gene>
<evidence type="ECO:0000313" key="5">
    <source>
        <dbReference type="Proteomes" id="UP000199300"/>
    </source>
</evidence>
<keyword evidence="5" id="KW-1185">Reference proteome</keyword>
<dbReference type="InterPro" id="IPR050491">
    <property type="entry name" value="AmpC-like"/>
</dbReference>
<feature type="domain" description="Beta-lactamase-related" evidence="3">
    <location>
        <begin position="30"/>
        <end position="322"/>
    </location>
</feature>
<evidence type="ECO:0000256" key="1">
    <source>
        <dbReference type="ARBA" id="ARBA00004370"/>
    </source>
</evidence>
<evidence type="ECO:0000259" key="3">
    <source>
        <dbReference type="Pfam" id="PF00144"/>
    </source>
</evidence>
<dbReference type="EMBL" id="FODJ01000003">
    <property type="protein sequence ID" value="SEO03659.1"/>
    <property type="molecule type" value="Genomic_DNA"/>
</dbReference>
<dbReference type="RefSeq" id="WP_091496038.1">
    <property type="nucleotide sequence ID" value="NZ_FODJ01000003.1"/>
</dbReference>